<feature type="transmembrane region" description="Helical" evidence="7">
    <location>
        <begin position="46"/>
        <end position="70"/>
    </location>
</feature>
<dbReference type="RefSeq" id="WP_244509454.1">
    <property type="nucleotide sequence ID" value="NZ_FMZM01000009.1"/>
</dbReference>
<dbReference type="PANTHER" id="PTHR42709">
    <property type="entry name" value="ALKALINE PHOSPHATASE LIKE PROTEIN"/>
    <property type="match status" value="1"/>
</dbReference>
<sequence length="195" mass="20348">MSGDHFGLATLLVLFGVVAFGAVVPVLPTGAAVSSAAVLARADHTWEVVLVVAVGAGAAYCGDLVTYAALRRAGEPLARRVGWLGDDGDEHSRPARLRERIEHAEIRTLLVSRLVPGGRVPVLLVAALTGYPWYRYVSAAAVAAALWATVYAAVGVLGDGLFDDTRTALVVAVGGALLVSAVPQLVRRLRPHPRG</sequence>
<dbReference type="InterPro" id="IPR051311">
    <property type="entry name" value="DedA_domain"/>
</dbReference>
<dbReference type="AlphaFoldDB" id="A0A1G6WDL1"/>
<dbReference type="EMBL" id="FMZM01000009">
    <property type="protein sequence ID" value="SDD63347.1"/>
    <property type="molecule type" value="Genomic_DNA"/>
</dbReference>
<dbReference type="PANTHER" id="PTHR42709:SF6">
    <property type="entry name" value="UNDECAPRENYL PHOSPHATE TRANSPORTER A"/>
    <property type="match status" value="1"/>
</dbReference>
<keyword evidence="10" id="KW-1185">Reference proteome</keyword>
<evidence type="ECO:0000256" key="4">
    <source>
        <dbReference type="ARBA" id="ARBA00022692"/>
    </source>
</evidence>
<gene>
    <name evidence="9" type="ORF">SAMN05421872_109240</name>
</gene>
<evidence type="ECO:0000256" key="1">
    <source>
        <dbReference type="ARBA" id="ARBA00004651"/>
    </source>
</evidence>
<feature type="transmembrane region" description="Helical" evidence="7">
    <location>
        <begin position="166"/>
        <end position="186"/>
    </location>
</feature>
<keyword evidence="5 7" id="KW-1133">Transmembrane helix</keyword>
<keyword evidence="6 7" id="KW-0472">Membrane</keyword>
<reference evidence="9 10" key="1">
    <citation type="submission" date="2016-10" db="EMBL/GenBank/DDBJ databases">
        <authorList>
            <person name="de Groot N.N."/>
        </authorList>
    </citation>
    <scope>NUCLEOTIDE SEQUENCE [LARGE SCALE GENOMIC DNA]</scope>
    <source>
        <strain evidence="9 10">CGMCC 4.6858</strain>
    </source>
</reference>
<proteinExistence type="inferred from homology"/>
<evidence type="ECO:0000256" key="3">
    <source>
        <dbReference type="ARBA" id="ARBA00022475"/>
    </source>
</evidence>
<dbReference type="Proteomes" id="UP000199034">
    <property type="component" value="Unassembled WGS sequence"/>
</dbReference>
<evidence type="ECO:0000259" key="8">
    <source>
        <dbReference type="Pfam" id="PF09335"/>
    </source>
</evidence>
<keyword evidence="4 7" id="KW-0812">Transmembrane</keyword>
<dbReference type="STRING" id="1045774.SAMN05421872_109240"/>
<evidence type="ECO:0000313" key="10">
    <source>
        <dbReference type="Proteomes" id="UP000199034"/>
    </source>
</evidence>
<accession>A0A1G6WDL1</accession>
<name>A0A1G6WDL1_9ACTN</name>
<comment type="subcellular location">
    <subcellularLocation>
        <location evidence="1">Cell membrane</location>
        <topology evidence="1">Multi-pass membrane protein</topology>
    </subcellularLocation>
</comment>
<evidence type="ECO:0000313" key="9">
    <source>
        <dbReference type="EMBL" id="SDD63347.1"/>
    </source>
</evidence>
<organism evidence="9 10">
    <name type="scientific">Nocardioides lianchengensis</name>
    <dbReference type="NCBI Taxonomy" id="1045774"/>
    <lineage>
        <taxon>Bacteria</taxon>
        <taxon>Bacillati</taxon>
        <taxon>Actinomycetota</taxon>
        <taxon>Actinomycetes</taxon>
        <taxon>Propionibacteriales</taxon>
        <taxon>Nocardioidaceae</taxon>
        <taxon>Nocardioides</taxon>
    </lineage>
</organism>
<evidence type="ECO:0000256" key="2">
    <source>
        <dbReference type="ARBA" id="ARBA00010792"/>
    </source>
</evidence>
<dbReference type="InterPro" id="IPR032816">
    <property type="entry name" value="VTT_dom"/>
</dbReference>
<evidence type="ECO:0000256" key="7">
    <source>
        <dbReference type="SAM" id="Phobius"/>
    </source>
</evidence>
<comment type="similarity">
    <text evidence="2">Belongs to the DedA family.</text>
</comment>
<feature type="domain" description="VTT" evidence="8">
    <location>
        <begin position="40"/>
        <end position="156"/>
    </location>
</feature>
<dbReference type="GO" id="GO:0005886">
    <property type="term" value="C:plasma membrane"/>
    <property type="evidence" value="ECO:0007669"/>
    <property type="project" value="UniProtKB-SubCell"/>
</dbReference>
<protein>
    <submittedName>
        <fullName evidence="9">Membrane protein DedA, SNARE-associated domain</fullName>
    </submittedName>
</protein>
<feature type="transmembrane region" description="Helical" evidence="7">
    <location>
        <begin position="133"/>
        <end position="154"/>
    </location>
</feature>
<keyword evidence="3" id="KW-1003">Cell membrane</keyword>
<evidence type="ECO:0000256" key="5">
    <source>
        <dbReference type="ARBA" id="ARBA00022989"/>
    </source>
</evidence>
<dbReference type="Pfam" id="PF09335">
    <property type="entry name" value="VTT_dom"/>
    <property type="match status" value="1"/>
</dbReference>
<evidence type="ECO:0000256" key="6">
    <source>
        <dbReference type="ARBA" id="ARBA00023136"/>
    </source>
</evidence>